<evidence type="ECO:0000256" key="3">
    <source>
        <dbReference type="ARBA" id="ARBA00022525"/>
    </source>
</evidence>
<dbReference type="InterPro" id="IPR042185">
    <property type="entry name" value="Serpin_sf_2"/>
</dbReference>
<dbReference type="HOGENOM" id="CLU_023330_0_1_1"/>
<proteinExistence type="evidence at transcript level"/>
<dbReference type="SUPFAM" id="SSF56574">
    <property type="entry name" value="Serpins"/>
    <property type="match status" value="2"/>
</dbReference>
<dbReference type="InterPro" id="IPR023795">
    <property type="entry name" value="Serpin_CS"/>
</dbReference>
<evidence type="ECO:0000313" key="11">
    <source>
        <dbReference type="EMBL" id="BAL03255.1"/>
    </source>
</evidence>
<dbReference type="GO" id="GO:0004867">
    <property type="term" value="F:serine-type endopeptidase inhibitor activity"/>
    <property type="evidence" value="ECO:0007669"/>
    <property type="project" value="UniProtKB-KW"/>
</dbReference>
<comment type="similarity">
    <text evidence="2 8">Belongs to the serpin family.</text>
</comment>
<dbReference type="PANTHER" id="PTHR11461">
    <property type="entry name" value="SERINE PROTEASE INHIBITOR, SERPIN"/>
    <property type="match status" value="1"/>
</dbReference>
<sequence length="847" mass="95597">MLLCFLLGLVCLSTISATGSDEEADAYFPASEWSDTFDWKLLKAFSTPNSRNVLISPIGLKVVLALLYEGSGGLTEKEFQNVLQFPIEKSKMREQFKNISKALQPSERSQYILNLGTRIFLDSRVTPQQNFAAKALDGYRTDIEPTNYSQPIEASQTINSWIDKLTNGKVSRLVAPGDLEDAIMIIANAIYFKGTWRHQFPKNNTALGGFYVSPNEILTVPYMTTTDAFYYFESNELDAKILRLPYKGQNYALFVVLPNSKAGLSDLMKKVNLHVLKKQLYMLDKVPVEVRLPKFKFNFQARYMKILQDFGLTQMFQNTASFPGIARGNIPHLLRMLVVSDIIQKTGIELDEEGSVVYAATHVQVGNKFAEVDYVFNATHPFMFFLEEQTSGTILFVGKVENPLETVGVPLPPRFGSNQGLESTLSASPNLQPANPERDAVIRRFNYFDLELLKEFSESPGNVFISPASIKTTLALILEGAKGQSAREIGNALRIDDIEQKEIREILSRLLFDLKDSTGNTVLESASSIFVSNKYNVVPEFEKKVITYYNGLIKHLDFSNPNLAAKIINSWVSNATHGLIDQIVGNQHLSPDTALLLTNALYFKGKWKTEFNPNGTKEKCFFSPTRNCVSTPLMQVTSTFNYNFNIDLNAHAIELPYQDDKYAMLILFPTNGNNVRTLARDMQHAQLHMVIDALKPTDLILEIPKFEIDYETDLVSFLRPLKIQEIFQANANLTGMVAQEKVKISNIVHKTKVQVNEQGTRAAAVTTAVVIPLMGSTAQRIVVDQPFIFFIYHRESRNIIFEGLFVEPGAPKTAPNTNRYYSQVPQRSGVNYQRRDFNYQRSNNRYQ</sequence>
<reference evidence="11" key="1">
    <citation type="journal article" date="2011" name="J. Biol. Chem.">
        <title>93-kDa Twin-domain Serine Protease Inhibitor (Serpin) Has a Regulatory Function on the Beetle Toll Proteolytic Signaling Cascade.</title>
        <authorList>
            <person name="Jiang R."/>
            <person name="Zhang B."/>
            <person name="Kurokawa K."/>
            <person name="So Y.I."/>
            <person name="Kim E.H."/>
            <person name="Hwang H.O."/>
            <person name="Lee J.H."/>
            <person name="Shiratsuchi A."/>
            <person name="Zhang J."/>
            <person name="Nakanishi Y."/>
            <person name="Lee H.S."/>
            <person name="Lee B.L."/>
        </authorList>
    </citation>
    <scope>NUCLEOTIDE SEQUENCE</scope>
</reference>
<keyword evidence="4" id="KW-0646">Protease inhibitor</keyword>
<dbReference type="InterPro" id="IPR000215">
    <property type="entry name" value="Serpin_fam"/>
</dbReference>
<evidence type="ECO:0000256" key="7">
    <source>
        <dbReference type="ARBA" id="ARBA00023180"/>
    </source>
</evidence>
<keyword evidence="5 9" id="KW-0732">Signal</keyword>
<dbReference type="CDD" id="cd19578">
    <property type="entry name" value="serpinK_insect_SRPN2-like"/>
    <property type="match status" value="1"/>
</dbReference>
<protein>
    <submittedName>
        <fullName evidence="11">93 kDa serpin</fullName>
    </submittedName>
</protein>
<organism evidence="11">
    <name type="scientific">Tribolium castaneum</name>
    <name type="common">Red flour beetle</name>
    <dbReference type="NCBI Taxonomy" id="7070"/>
    <lineage>
        <taxon>Eukaryota</taxon>
        <taxon>Metazoa</taxon>
        <taxon>Ecdysozoa</taxon>
        <taxon>Arthropoda</taxon>
        <taxon>Hexapoda</taxon>
        <taxon>Insecta</taxon>
        <taxon>Pterygota</taxon>
        <taxon>Neoptera</taxon>
        <taxon>Endopterygota</taxon>
        <taxon>Coleoptera</taxon>
        <taxon>Polyphaga</taxon>
        <taxon>Cucujiformia</taxon>
        <taxon>Tenebrionidae</taxon>
        <taxon>Tenebrionidae incertae sedis</taxon>
        <taxon>Tribolium</taxon>
    </lineage>
</organism>
<dbReference type="AlphaFoldDB" id="G3XGC5"/>
<dbReference type="RefSeq" id="XP_064215255.1">
    <property type="nucleotide sequence ID" value="XM_064359185.1"/>
</dbReference>
<evidence type="ECO:0000256" key="8">
    <source>
        <dbReference type="RuleBase" id="RU000411"/>
    </source>
</evidence>
<dbReference type="PROSITE" id="PS00284">
    <property type="entry name" value="SERPIN"/>
    <property type="match status" value="1"/>
</dbReference>
<evidence type="ECO:0000256" key="9">
    <source>
        <dbReference type="SAM" id="SignalP"/>
    </source>
</evidence>
<evidence type="ECO:0000256" key="6">
    <source>
        <dbReference type="ARBA" id="ARBA00022900"/>
    </source>
</evidence>
<accession>G3XGC5</accession>
<keyword evidence="6" id="KW-0722">Serine protease inhibitor</keyword>
<dbReference type="Gene3D" id="2.30.39.10">
    <property type="entry name" value="Alpha-1-antitrypsin, domain 1"/>
    <property type="match status" value="2"/>
</dbReference>
<evidence type="ECO:0000256" key="2">
    <source>
        <dbReference type="ARBA" id="ARBA00009500"/>
    </source>
</evidence>
<dbReference type="CTD" id="116165414"/>
<evidence type="ECO:0000256" key="4">
    <source>
        <dbReference type="ARBA" id="ARBA00022690"/>
    </source>
</evidence>
<comment type="subcellular location">
    <subcellularLocation>
        <location evidence="1">Secreted</location>
    </subcellularLocation>
</comment>
<dbReference type="SMART" id="SM00093">
    <property type="entry name" value="SERPIN"/>
    <property type="match status" value="2"/>
</dbReference>
<keyword evidence="3" id="KW-0964">Secreted</keyword>
<feature type="signal peptide" evidence="9">
    <location>
        <begin position="1"/>
        <end position="17"/>
    </location>
</feature>
<dbReference type="InterPro" id="IPR042178">
    <property type="entry name" value="Serpin_sf_1"/>
</dbReference>
<dbReference type="PANTHER" id="PTHR11461:SF357">
    <property type="entry name" value="SERINE PROTEASE INHIBITOR 27A"/>
    <property type="match status" value="1"/>
</dbReference>
<dbReference type="GeneID" id="100142160"/>
<evidence type="ECO:0000256" key="5">
    <source>
        <dbReference type="ARBA" id="ARBA00022729"/>
    </source>
</evidence>
<evidence type="ECO:0000259" key="10">
    <source>
        <dbReference type="SMART" id="SM00093"/>
    </source>
</evidence>
<dbReference type="InterPro" id="IPR036186">
    <property type="entry name" value="Serpin_sf"/>
</dbReference>
<dbReference type="FunFam" id="2.30.39.10:FF:000030">
    <property type="entry name" value="Serpin 2"/>
    <property type="match status" value="1"/>
</dbReference>
<name>G3XGC5_TRICA</name>
<dbReference type="Pfam" id="PF00079">
    <property type="entry name" value="Serpin"/>
    <property type="match status" value="2"/>
</dbReference>
<dbReference type="InterPro" id="IPR023796">
    <property type="entry name" value="Serpin_dom"/>
</dbReference>
<dbReference type="Gene3D" id="3.30.497.10">
    <property type="entry name" value="Antithrombin, subunit I, domain 2"/>
    <property type="match status" value="2"/>
</dbReference>
<feature type="domain" description="Serpin" evidence="10">
    <location>
        <begin position="450"/>
        <end position="808"/>
    </location>
</feature>
<keyword evidence="7" id="KW-0325">Glycoprotein</keyword>
<feature type="domain" description="Serpin" evidence="10">
    <location>
        <begin position="39"/>
        <end position="403"/>
    </location>
</feature>
<evidence type="ECO:0000256" key="1">
    <source>
        <dbReference type="ARBA" id="ARBA00004613"/>
    </source>
</evidence>
<feature type="chain" id="PRO_5003459645" evidence="9">
    <location>
        <begin position="18"/>
        <end position="847"/>
    </location>
</feature>
<dbReference type="GO" id="GO:0005615">
    <property type="term" value="C:extracellular space"/>
    <property type="evidence" value="ECO:0007669"/>
    <property type="project" value="InterPro"/>
</dbReference>
<dbReference type="EMBL" id="AB627950">
    <property type="protein sequence ID" value="BAL03255.1"/>
    <property type="molecule type" value="mRNA"/>
</dbReference>